<feature type="transmembrane region" description="Helical" evidence="1">
    <location>
        <begin position="32"/>
        <end position="54"/>
    </location>
</feature>
<keyword evidence="1" id="KW-0812">Transmembrane</keyword>
<dbReference type="Proteomes" id="UP000234462">
    <property type="component" value="Unassembled WGS sequence"/>
</dbReference>
<evidence type="ECO:0000313" key="3">
    <source>
        <dbReference type="Proteomes" id="UP000234462"/>
    </source>
</evidence>
<protein>
    <submittedName>
        <fullName evidence="2">Uncharacterized protein</fullName>
    </submittedName>
</protein>
<accession>A0A2H1L8I5</accession>
<evidence type="ECO:0000313" key="2">
    <source>
        <dbReference type="EMBL" id="SMY13207.1"/>
    </source>
</evidence>
<sequence>MVSMIAVPVSCMATVCFVTCVVLAFVPVTLVFGVVMVHLVISLWMLGTHTGFLLRGCSR</sequence>
<keyword evidence="1" id="KW-1133">Transmembrane helix</keyword>
<keyword evidence="3" id="KW-1185">Reference proteome</keyword>
<organism evidence="2 3">
    <name type="scientific">Brevibacterium jeotgali</name>
    <dbReference type="NCBI Taxonomy" id="1262550"/>
    <lineage>
        <taxon>Bacteria</taxon>
        <taxon>Bacillati</taxon>
        <taxon>Actinomycetota</taxon>
        <taxon>Actinomycetes</taxon>
        <taxon>Micrococcales</taxon>
        <taxon>Brevibacteriaceae</taxon>
        <taxon>Brevibacterium</taxon>
    </lineage>
</organism>
<feature type="transmembrane region" description="Helical" evidence="1">
    <location>
        <begin position="7"/>
        <end position="26"/>
    </location>
</feature>
<dbReference type="AlphaFoldDB" id="A0A2H1L8I5"/>
<gene>
    <name evidence="2" type="ORF">BJEO58_02817</name>
</gene>
<keyword evidence="1" id="KW-0472">Membrane</keyword>
<name>A0A2H1L8I5_9MICO</name>
<evidence type="ECO:0000256" key="1">
    <source>
        <dbReference type="SAM" id="Phobius"/>
    </source>
</evidence>
<reference evidence="3" key="1">
    <citation type="submission" date="2017-03" db="EMBL/GenBank/DDBJ databases">
        <authorList>
            <person name="Monnet C."/>
        </authorList>
    </citation>
    <scope>NUCLEOTIDE SEQUENCE [LARGE SCALE GENOMIC DNA]</scope>
    <source>
        <strain evidence="3">SJ5-8</strain>
    </source>
</reference>
<proteinExistence type="predicted"/>
<dbReference type="EMBL" id="FXZM01000020">
    <property type="protein sequence ID" value="SMY13207.1"/>
    <property type="molecule type" value="Genomic_DNA"/>
</dbReference>